<dbReference type="PROSITE" id="PS01124">
    <property type="entry name" value="HTH_ARAC_FAMILY_2"/>
    <property type="match status" value="1"/>
</dbReference>
<dbReference type="Pfam" id="PF12833">
    <property type="entry name" value="HTH_18"/>
    <property type="match status" value="1"/>
</dbReference>
<dbReference type="PANTHER" id="PTHR46796:SF7">
    <property type="entry name" value="ARAC FAMILY TRANSCRIPTIONAL REGULATOR"/>
    <property type="match status" value="1"/>
</dbReference>
<dbReference type="SUPFAM" id="SSF46689">
    <property type="entry name" value="Homeodomain-like"/>
    <property type="match status" value="1"/>
</dbReference>
<dbReference type="EMBL" id="BAAASD010000015">
    <property type="protein sequence ID" value="GAA2348163.1"/>
    <property type="molecule type" value="Genomic_DNA"/>
</dbReference>
<dbReference type="InterPro" id="IPR018062">
    <property type="entry name" value="HTH_AraC-typ_CS"/>
</dbReference>
<dbReference type="InterPro" id="IPR050204">
    <property type="entry name" value="AraC_XylS_family_regulators"/>
</dbReference>
<evidence type="ECO:0000256" key="1">
    <source>
        <dbReference type="ARBA" id="ARBA00023015"/>
    </source>
</evidence>
<gene>
    <name evidence="6" type="ORF">GCM10010246_39280</name>
</gene>
<feature type="compositionally biased region" description="Polar residues" evidence="4">
    <location>
        <begin position="1"/>
        <end position="18"/>
    </location>
</feature>
<feature type="domain" description="HTH araC/xylS-type" evidence="5">
    <location>
        <begin position="40"/>
        <end position="117"/>
    </location>
</feature>
<evidence type="ECO:0000256" key="2">
    <source>
        <dbReference type="ARBA" id="ARBA00023125"/>
    </source>
</evidence>
<dbReference type="PANTHER" id="PTHR46796">
    <property type="entry name" value="HTH-TYPE TRANSCRIPTIONAL ACTIVATOR RHAS-RELATED"/>
    <property type="match status" value="1"/>
</dbReference>
<reference evidence="7" key="1">
    <citation type="journal article" date="2019" name="Int. J. Syst. Evol. Microbiol.">
        <title>The Global Catalogue of Microorganisms (GCM) 10K type strain sequencing project: providing services to taxonomists for standard genome sequencing and annotation.</title>
        <authorList>
            <consortium name="The Broad Institute Genomics Platform"/>
            <consortium name="The Broad Institute Genome Sequencing Center for Infectious Disease"/>
            <person name="Wu L."/>
            <person name="Ma J."/>
        </authorList>
    </citation>
    <scope>NUCLEOTIDE SEQUENCE [LARGE SCALE GENOMIC DNA]</scope>
    <source>
        <strain evidence="7">JCM 4316</strain>
    </source>
</reference>
<evidence type="ECO:0000256" key="4">
    <source>
        <dbReference type="SAM" id="MobiDB-lite"/>
    </source>
</evidence>
<dbReference type="PROSITE" id="PS00041">
    <property type="entry name" value="HTH_ARAC_FAMILY_1"/>
    <property type="match status" value="1"/>
</dbReference>
<evidence type="ECO:0000256" key="3">
    <source>
        <dbReference type="ARBA" id="ARBA00023163"/>
    </source>
</evidence>
<dbReference type="InterPro" id="IPR009057">
    <property type="entry name" value="Homeodomain-like_sf"/>
</dbReference>
<keyword evidence="2" id="KW-0238">DNA-binding</keyword>
<keyword evidence="1" id="KW-0805">Transcription regulation</keyword>
<feature type="region of interest" description="Disordered" evidence="4">
    <location>
        <begin position="1"/>
        <end position="37"/>
    </location>
</feature>
<evidence type="ECO:0000313" key="7">
    <source>
        <dbReference type="Proteomes" id="UP001500253"/>
    </source>
</evidence>
<sequence length="133" mass="14435">MGTWRGTVTTAGSGNRTTAVGAEPSTATPPTPGRWRRWGQAAGLSRAAFARRFTALAGRSPLAYLTWWRMTLAARLLRESELPLRAVAERSGYTSEFAFAKAFKREYGVAPGGYRRRGQESEAAPAATSLAQR</sequence>
<proteinExistence type="predicted"/>
<accession>A0ABP5T9U0</accession>
<comment type="caution">
    <text evidence="6">The sequence shown here is derived from an EMBL/GenBank/DDBJ whole genome shotgun (WGS) entry which is preliminary data.</text>
</comment>
<name>A0ABP5T9U0_9ACTN</name>
<evidence type="ECO:0000313" key="6">
    <source>
        <dbReference type="EMBL" id="GAA2348163.1"/>
    </source>
</evidence>
<dbReference type="PRINTS" id="PR00032">
    <property type="entry name" value="HTHARAC"/>
</dbReference>
<protein>
    <recommendedName>
        <fullName evidence="5">HTH araC/xylS-type domain-containing protein</fullName>
    </recommendedName>
</protein>
<dbReference type="InterPro" id="IPR020449">
    <property type="entry name" value="Tscrpt_reg_AraC-type_HTH"/>
</dbReference>
<dbReference type="InterPro" id="IPR018060">
    <property type="entry name" value="HTH_AraC"/>
</dbReference>
<dbReference type="SMART" id="SM00342">
    <property type="entry name" value="HTH_ARAC"/>
    <property type="match status" value="1"/>
</dbReference>
<keyword evidence="3" id="KW-0804">Transcription</keyword>
<dbReference type="Proteomes" id="UP001500253">
    <property type="component" value="Unassembled WGS sequence"/>
</dbReference>
<dbReference type="Gene3D" id="1.10.10.60">
    <property type="entry name" value="Homeodomain-like"/>
    <property type="match status" value="2"/>
</dbReference>
<keyword evidence="7" id="KW-1185">Reference proteome</keyword>
<feature type="region of interest" description="Disordered" evidence="4">
    <location>
        <begin position="114"/>
        <end position="133"/>
    </location>
</feature>
<organism evidence="6 7">
    <name type="scientific">Streptomyces cuspidosporus</name>
    <dbReference type="NCBI Taxonomy" id="66882"/>
    <lineage>
        <taxon>Bacteria</taxon>
        <taxon>Bacillati</taxon>
        <taxon>Actinomycetota</taxon>
        <taxon>Actinomycetes</taxon>
        <taxon>Kitasatosporales</taxon>
        <taxon>Streptomycetaceae</taxon>
        <taxon>Streptomyces</taxon>
    </lineage>
</organism>
<evidence type="ECO:0000259" key="5">
    <source>
        <dbReference type="PROSITE" id="PS01124"/>
    </source>
</evidence>